<dbReference type="InterPro" id="IPR053781">
    <property type="entry name" value="F-box_AtFBL13-like"/>
</dbReference>
<evidence type="ECO:0000313" key="3">
    <source>
        <dbReference type="Proteomes" id="UP000238479"/>
    </source>
</evidence>
<dbReference type="PROSITE" id="PS50181">
    <property type="entry name" value="FBOX"/>
    <property type="match status" value="1"/>
</dbReference>
<dbReference type="InterPro" id="IPR036047">
    <property type="entry name" value="F-box-like_dom_sf"/>
</dbReference>
<dbReference type="Gramene" id="PRQ31293">
    <property type="protein sequence ID" value="PRQ31293"/>
    <property type="gene ID" value="RchiOBHm_Chr5g0033891"/>
</dbReference>
<dbReference type="SUPFAM" id="SSF81383">
    <property type="entry name" value="F-box domain"/>
    <property type="match status" value="1"/>
</dbReference>
<dbReference type="PANTHER" id="PTHR31900:SF34">
    <property type="entry name" value="EMB|CAB62440.1-RELATED"/>
    <property type="match status" value="1"/>
</dbReference>
<dbReference type="OMA" id="KNDGHGY"/>
<dbReference type="SMART" id="SM00579">
    <property type="entry name" value="FBD"/>
    <property type="match status" value="1"/>
</dbReference>
<keyword evidence="3" id="KW-1185">Reference proteome</keyword>
<dbReference type="EMBL" id="PDCK01000043">
    <property type="protein sequence ID" value="PRQ31293.1"/>
    <property type="molecule type" value="Genomic_DNA"/>
</dbReference>
<dbReference type="AlphaFoldDB" id="A0A2P6QAV9"/>
<evidence type="ECO:0000313" key="2">
    <source>
        <dbReference type="EMBL" id="PRQ31293.1"/>
    </source>
</evidence>
<feature type="domain" description="F-box" evidence="1">
    <location>
        <begin position="1"/>
        <end position="35"/>
    </location>
</feature>
<gene>
    <name evidence="2" type="ORF">RchiOBHm_Chr5g0033891</name>
</gene>
<dbReference type="Pfam" id="PF00646">
    <property type="entry name" value="F-box"/>
    <property type="match status" value="1"/>
</dbReference>
<dbReference type="InterPro" id="IPR001810">
    <property type="entry name" value="F-box_dom"/>
</dbReference>
<dbReference type="Pfam" id="PF08387">
    <property type="entry name" value="FBD"/>
    <property type="match status" value="1"/>
</dbReference>
<dbReference type="STRING" id="74649.A0A2P6QAV9"/>
<dbReference type="InterPro" id="IPR050232">
    <property type="entry name" value="FBL13/AtMIF1-like"/>
</dbReference>
<dbReference type="PANTHER" id="PTHR31900">
    <property type="entry name" value="F-BOX/RNI SUPERFAMILY PROTEIN-RELATED"/>
    <property type="match status" value="1"/>
</dbReference>
<reference evidence="2 3" key="1">
    <citation type="journal article" date="2018" name="Nat. Genet.">
        <title>The Rosa genome provides new insights in the design of modern roses.</title>
        <authorList>
            <person name="Bendahmane M."/>
        </authorList>
    </citation>
    <scope>NUCLEOTIDE SEQUENCE [LARGE SCALE GENOMIC DNA]</scope>
    <source>
        <strain evidence="3">cv. Old Blush</strain>
    </source>
</reference>
<evidence type="ECO:0000259" key="1">
    <source>
        <dbReference type="PROSITE" id="PS50181"/>
    </source>
</evidence>
<proteinExistence type="predicted"/>
<name>A0A2P6QAV9_ROSCH</name>
<organism evidence="2 3">
    <name type="scientific">Rosa chinensis</name>
    <name type="common">China rose</name>
    <dbReference type="NCBI Taxonomy" id="74649"/>
    <lineage>
        <taxon>Eukaryota</taxon>
        <taxon>Viridiplantae</taxon>
        <taxon>Streptophyta</taxon>
        <taxon>Embryophyta</taxon>
        <taxon>Tracheophyta</taxon>
        <taxon>Spermatophyta</taxon>
        <taxon>Magnoliopsida</taxon>
        <taxon>eudicotyledons</taxon>
        <taxon>Gunneridae</taxon>
        <taxon>Pentapetalae</taxon>
        <taxon>rosids</taxon>
        <taxon>fabids</taxon>
        <taxon>Rosales</taxon>
        <taxon>Rosaceae</taxon>
        <taxon>Rosoideae</taxon>
        <taxon>Rosoideae incertae sedis</taxon>
        <taxon>Rosa</taxon>
    </lineage>
</organism>
<dbReference type="Proteomes" id="UP000238479">
    <property type="component" value="Chromosome 5"/>
</dbReference>
<sequence length="479" mass="55018">MITELPEDVRRHILSFLSTKHAVSTTILSRSWKNLWTLASTKNLELDDSLLLHPESNSETIHHLPSLFSNFVNHVLGLISVPCIQTLKLCCSYPYDPDHINCWLHTACKYNVSEVNIRVYSQNPIKLPSNLYGSTWLVVLKLNANVSLDFRDSISFPRLKVLWIKVYDANDVNLTQKLFRDHICPILEELFIEGEILDENRRVVLLVILSSLKRLKIEYRLAHSFQGGIEYNFVLHCPNLECLDLRDDFLAKYSARDLKVLDYAKISIGYPCADYAAFDLYGDVNPSNRAFEVLEELSNVKSLSLSGGTTKALSCSYETAQHTGLDDDDENALLIRLRNFELYFRFLTFLELGFRTCESWSLLPLLLHSSPNVEYLILKKELDLTSCRYKTVFFWRPEEPVPECMSLHLREIEIRGFQGESQELAIVEFFLGHAEVLQKMTIHVQEASPNMMFSEHVLQIPTVAEACEVEIISTKSCIQ</sequence>
<accession>A0A2P6QAV9</accession>
<dbReference type="InterPro" id="IPR006566">
    <property type="entry name" value="FBD"/>
</dbReference>
<comment type="caution">
    <text evidence="2">The sequence shown here is derived from an EMBL/GenBank/DDBJ whole genome shotgun (WGS) entry which is preliminary data.</text>
</comment>
<dbReference type="CDD" id="cd22160">
    <property type="entry name" value="F-box_AtFBL13-like"/>
    <property type="match status" value="1"/>
</dbReference>
<protein>
    <submittedName>
        <fullName evidence="2">Putative F-box domain, FBD domain, leucine-rich repeat domain, L domain-containing protein</fullName>
    </submittedName>
</protein>